<keyword evidence="2" id="KW-0732">Signal</keyword>
<comment type="caution">
    <text evidence="3">The sequence shown here is derived from an EMBL/GenBank/DDBJ whole genome shotgun (WGS) entry which is preliminary data.</text>
</comment>
<dbReference type="RefSeq" id="WP_035072693.1">
    <property type="nucleotide sequence ID" value="NZ_JMIH01000016.1"/>
</dbReference>
<keyword evidence="4" id="KW-1185">Reference proteome</keyword>
<dbReference type="EMBL" id="JMIH01000016">
    <property type="protein sequence ID" value="KEO73999.1"/>
    <property type="molecule type" value="Genomic_DNA"/>
</dbReference>
<evidence type="ECO:0000256" key="2">
    <source>
        <dbReference type="SAM" id="SignalP"/>
    </source>
</evidence>
<accession>A0A074KYG2</accession>
<feature type="chain" id="PRO_5001697144" description="DUF4168 domain-containing protein" evidence="2">
    <location>
        <begin position="22"/>
        <end position="172"/>
    </location>
</feature>
<feature type="signal peptide" evidence="2">
    <location>
        <begin position="1"/>
        <end position="21"/>
    </location>
</feature>
<dbReference type="STRING" id="1048983.EL17_07560"/>
<dbReference type="AlphaFoldDB" id="A0A074KYG2"/>
<dbReference type="OrthoDB" id="825862at2"/>
<evidence type="ECO:0000313" key="4">
    <source>
        <dbReference type="Proteomes" id="UP000027821"/>
    </source>
</evidence>
<dbReference type="eggNOG" id="ENOG5033NFW">
    <property type="taxonomic scope" value="Bacteria"/>
</dbReference>
<organism evidence="3 4">
    <name type="scientific">Anditalea andensis</name>
    <dbReference type="NCBI Taxonomy" id="1048983"/>
    <lineage>
        <taxon>Bacteria</taxon>
        <taxon>Pseudomonadati</taxon>
        <taxon>Bacteroidota</taxon>
        <taxon>Cytophagia</taxon>
        <taxon>Cytophagales</taxon>
        <taxon>Cytophagaceae</taxon>
        <taxon>Anditalea</taxon>
    </lineage>
</organism>
<evidence type="ECO:0000256" key="1">
    <source>
        <dbReference type="SAM" id="MobiDB-lite"/>
    </source>
</evidence>
<dbReference type="Proteomes" id="UP000027821">
    <property type="component" value="Unassembled WGS sequence"/>
</dbReference>
<reference evidence="3 4" key="1">
    <citation type="submission" date="2014-04" db="EMBL/GenBank/DDBJ databases">
        <title>Characterization and application of a salt tolerant electro-active bacterium.</title>
        <authorList>
            <person name="Yang L."/>
            <person name="Wei S."/>
            <person name="Tay Q.X.M."/>
        </authorList>
    </citation>
    <scope>NUCLEOTIDE SEQUENCE [LARGE SCALE GENOMIC DNA]</scope>
    <source>
        <strain evidence="3 4">LY1</strain>
    </source>
</reference>
<evidence type="ECO:0008006" key="5">
    <source>
        <dbReference type="Google" id="ProtNLM"/>
    </source>
</evidence>
<protein>
    <recommendedName>
        <fullName evidence="5">DUF4168 domain-containing protein</fullName>
    </recommendedName>
</protein>
<evidence type="ECO:0000313" key="3">
    <source>
        <dbReference type="EMBL" id="KEO73999.1"/>
    </source>
</evidence>
<feature type="compositionally biased region" description="Basic and acidic residues" evidence="1">
    <location>
        <begin position="153"/>
        <end position="163"/>
    </location>
</feature>
<name>A0A074KYG2_9BACT</name>
<sequence length="172" mass="19297">MKRLFVLAIMMAGLLNLNAIAQETAAPSDEITEEELEKFAMMEDSVMSFYESKNAELVDMIKNNEAIDGAGRYNEIKAAWGNEEKMEAANITAEEQAAYQEILDFTESLADEVRTLKTDLIMDKDFLGASTYNKINKAMKEDPAVKERVDSKIAELKDQRENDNELADGVGR</sequence>
<feature type="region of interest" description="Disordered" evidence="1">
    <location>
        <begin position="153"/>
        <end position="172"/>
    </location>
</feature>
<proteinExistence type="predicted"/>
<gene>
    <name evidence="3" type="ORF">EL17_07560</name>
</gene>